<reference evidence="3" key="1">
    <citation type="submission" date="2023-03" db="EMBL/GenBank/DDBJ databases">
        <title>Massive genome expansion in bonnet fungi (Mycena s.s.) driven by repeated elements and novel gene families across ecological guilds.</title>
        <authorList>
            <consortium name="Lawrence Berkeley National Laboratory"/>
            <person name="Harder C.B."/>
            <person name="Miyauchi S."/>
            <person name="Viragh M."/>
            <person name="Kuo A."/>
            <person name="Thoen E."/>
            <person name="Andreopoulos B."/>
            <person name="Lu D."/>
            <person name="Skrede I."/>
            <person name="Drula E."/>
            <person name="Henrissat B."/>
            <person name="Morin E."/>
            <person name="Kohler A."/>
            <person name="Barry K."/>
            <person name="LaButti K."/>
            <person name="Morin E."/>
            <person name="Salamov A."/>
            <person name="Lipzen A."/>
            <person name="Mereny Z."/>
            <person name="Hegedus B."/>
            <person name="Baldrian P."/>
            <person name="Stursova M."/>
            <person name="Weitz H."/>
            <person name="Taylor A."/>
            <person name="Grigoriev I.V."/>
            <person name="Nagy L.G."/>
            <person name="Martin F."/>
            <person name="Kauserud H."/>
        </authorList>
    </citation>
    <scope>NUCLEOTIDE SEQUENCE</scope>
    <source>
        <strain evidence="3">CBHHK188m</strain>
    </source>
</reference>
<evidence type="ECO:0000256" key="1">
    <source>
        <dbReference type="ARBA" id="ARBA00023125"/>
    </source>
</evidence>
<dbReference type="AlphaFoldDB" id="A0AAD7P2L4"/>
<gene>
    <name evidence="3" type="ORF">DFH07DRAFT_726515</name>
</gene>
<dbReference type="PROSITE" id="PS51253">
    <property type="entry name" value="HTH_CENPB"/>
    <property type="match status" value="1"/>
</dbReference>
<keyword evidence="1" id="KW-0238">DNA-binding</keyword>
<sequence length="164" mass="18376">MGERGIPLSLATINDYASELAGGPVGVNWAKRFKERHPDLKVKWTSSLEECRAKALNRPTVHDYFILLADTIECYDIKPKNIYNMDEKVVSLDGHLSGTNPLWPKGIQLGIGDKIKLLIDRDQKVAHKIESANRDLVTIIECICADGTALHPSVVFQGQRRDLR</sequence>
<accession>A0AAD7P2L4</accession>
<keyword evidence="4" id="KW-1185">Reference proteome</keyword>
<protein>
    <recommendedName>
        <fullName evidence="2">HTH CENPB-type domain-containing protein</fullName>
    </recommendedName>
</protein>
<dbReference type="InterPro" id="IPR006600">
    <property type="entry name" value="HTH_CenpB_DNA-bd_dom"/>
</dbReference>
<proteinExistence type="predicted"/>
<comment type="caution">
    <text evidence="3">The sequence shown here is derived from an EMBL/GenBank/DDBJ whole genome shotgun (WGS) entry which is preliminary data.</text>
</comment>
<dbReference type="Proteomes" id="UP001215280">
    <property type="component" value="Unassembled WGS sequence"/>
</dbReference>
<name>A0AAD7P2L4_9AGAR</name>
<dbReference type="EMBL" id="JARJLG010000001">
    <property type="protein sequence ID" value="KAJ7784964.1"/>
    <property type="molecule type" value="Genomic_DNA"/>
</dbReference>
<organism evidence="3 4">
    <name type="scientific">Mycena maculata</name>
    <dbReference type="NCBI Taxonomy" id="230809"/>
    <lineage>
        <taxon>Eukaryota</taxon>
        <taxon>Fungi</taxon>
        <taxon>Dikarya</taxon>
        <taxon>Basidiomycota</taxon>
        <taxon>Agaricomycotina</taxon>
        <taxon>Agaricomycetes</taxon>
        <taxon>Agaricomycetidae</taxon>
        <taxon>Agaricales</taxon>
        <taxon>Marasmiineae</taxon>
        <taxon>Mycenaceae</taxon>
        <taxon>Mycena</taxon>
    </lineage>
</organism>
<feature type="domain" description="HTH CENPB-type" evidence="2">
    <location>
        <begin position="1"/>
        <end position="43"/>
    </location>
</feature>
<evidence type="ECO:0000313" key="4">
    <source>
        <dbReference type="Proteomes" id="UP001215280"/>
    </source>
</evidence>
<evidence type="ECO:0000259" key="2">
    <source>
        <dbReference type="PROSITE" id="PS51253"/>
    </source>
</evidence>
<dbReference type="GO" id="GO:0003677">
    <property type="term" value="F:DNA binding"/>
    <property type="evidence" value="ECO:0007669"/>
    <property type="project" value="UniProtKB-KW"/>
</dbReference>
<evidence type="ECO:0000313" key="3">
    <source>
        <dbReference type="EMBL" id="KAJ7784964.1"/>
    </source>
</evidence>